<evidence type="ECO:0000313" key="3">
    <source>
        <dbReference type="EMBL" id="ESE43252.1"/>
    </source>
</evidence>
<protein>
    <submittedName>
        <fullName evidence="3">Periplasmic protein</fullName>
    </submittedName>
</protein>
<evidence type="ECO:0000259" key="2">
    <source>
        <dbReference type="Pfam" id="PF14415"/>
    </source>
</evidence>
<feature type="chain" id="PRO_5046927150" evidence="1">
    <location>
        <begin position="25"/>
        <end position="314"/>
    </location>
</feature>
<reference evidence="3 4" key="1">
    <citation type="journal article" date="2013" name="Genome Announc.">
        <title>Draft Genome Sequence of Shewanella decolorationis S12, a Dye-Degrading Bacterium Isolated from a Wastewater Treatment Plant.</title>
        <authorList>
            <person name="Xu M."/>
            <person name="Fang Y."/>
            <person name="Liu J."/>
            <person name="Chen X."/>
            <person name="Sun G."/>
            <person name="Guo J."/>
            <person name="Hua Z."/>
            <person name="Tu Q."/>
            <person name="Wu L."/>
            <person name="Zhou J."/>
            <person name="Liu X."/>
        </authorList>
    </citation>
    <scope>NUCLEOTIDE SEQUENCE [LARGE SCALE GENOMIC DNA]</scope>
    <source>
        <strain evidence="3 4">S12</strain>
    </source>
</reference>
<gene>
    <name evidence="3" type="ORF">SHD_0146</name>
</gene>
<evidence type="ECO:0000313" key="4">
    <source>
        <dbReference type="Proteomes" id="UP000017548"/>
    </source>
</evidence>
<feature type="domain" description="DUF4424" evidence="2">
    <location>
        <begin position="24"/>
        <end position="306"/>
    </location>
</feature>
<keyword evidence="4" id="KW-1185">Reference proteome</keyword>
<proteinExistence type="predicted"/>
<dbReference type="EMBL" id="AXZL01000004">
    <property type="protein sequence ID" value="ESE43252.1"/>
    <property type="molecule type" value="Genomic_DNA"/>
</dbReference>
<evidence type="ECO:0000256" key="1">
    <source>
        <dbReference type="SAM" id="SignalP"/>
    </source>
</evidence>
<dbReference type="Pfam" id="PF14415">
    <property type="entry name" value="DUF4424"/>
    <property type="match status" value="1"/>
</dbReference>
<dbReference type="Proteomes" id="UP000017548">
    <property type="component" value="Unassembled WGS sequence"/>
</dbReference>
<dbReference type="InterPro" id="IPR025538">
    <property type="entry name" value="DUF4424"/>
</dbReference>
<comment type="caution">
    <text evidence="3">The sequence shown here is derived from an EMBL/GenBank/DDBJ whole genome shotgun (WGS) entry which is preliminary data.</text>
</comment>
<accession>A0ABN0PSW8</accession>
<sequence>MFMPIHVRALMGGLLALLSTAALANDSSFGDANGSITLKYQPHISMDKESLFISETEVRVDYLFTNTSSQDLTVPIAFPMPPMFFGSADHSSIDNFTLKVNGKPQPTQHRLVAQLADKTDISLELKKLGWGVEEVAYFAEYGEVPKGKPALPKEWLDEDQQIAFTLSDYFVWQQTFPAGKAVAISHSYTPSLSTGVPDTASSIIDTYTELACLDESAKQGIRKRNLIVKQDGEDQEIGVEWSHLSYILVTANNWQGSIKDFKLTLKKSQPTDLISLCFDGELKKTDPLTFEFQQKQFTPKQDLSILFIRKPNIE</sequence>
<feature type="signal peptide" evidence="1">
    <location>
        <begin position="1"/>
        <end position="24"/>
    </location>
</feature>
<dbReference type="Gene3D" id="2.60.40.3680">
    <property type="match status" value="1"/>
</dbReference>
<keyword evidence="1" id="KW-0732">Signal</keyword>
<organism evidence="3 4">
    <name type="scientific">Shewanella decolorationis S12</name>
    <dbReference type="NCBI Taxonomy" id="1353536"/>
    <lineage>
        <taxon>Bacteria</taxon>
        <taxon>Pseudomonadati</taxon>
        <taxon>Pseudomonadota</taxon>
        <taxon>Gammaproteobacteria</taxon>
        <taxon>Alteromonadales</taxon>
        <taxon>Shewanellaceae</taxon>
        <taxon>Shewanella</taxon>
    </lineage>
</organism>
<name>A0ABN0PSW8_9GAMM</name>